<dbReference type="Gene3D" id="1.20.120.400">
    <property type="entry name" value="Nickel-containing superoxide dismutase"/>
    <property type="match status" value="1"/>
</dbReference>
<dbReference type="EMBL" id="MHQM01000049">
    <property type="protein sequence ID" value="OHA02380.1"/>
    <property type="molecule type" value="Genomic_DNA"/>
</dbReference>
<evidence type="ECO:0000313" key="1">
    <source>
        <dbReference type="EMBL" id="OHA02380.1"/>
    </source>
</evidence>
<gene>
    <name evidence="1" type="ORF">A3J58_03695</name>
</gene>
<dbReference type="Proteomes" id="UP000178510">
    <property type="component" value="Unassembled WGS sequence"/>
</dbReference>
<dbReference type="InterPro" id="IPR014123">
    <property type="entry name" value="Superoxide_dismutase_Ni-type"/>
</dbReference>
<evidence type="ECO:0000313" key="2">
    <source>
        <dbReference type="Proteomes" id="UP000178510"/>
    </source>
</evidence>
<dbReference type="GO" id="GO:0004784">
    <property type="term" value="F:superoxide dismutase activity"/>
    <property type="evidence" value="ECO:0007669"/>
    <property type="project" value="InterPro"/>
</dbReference>
<dbReference type="NCBIfam" id="TIGR02753">
    <property type="entry name" value="sodN"/>
    <property type="match status" value="1"/>
</dbReference>
<proteinExistence type="predicted"/>
<protein>
    <submittedName>
        <fullName evidence="1">Superoxide dismutase, Ni</fullName>
    </submittedName>
</protein>
<dbReference type="Pfam" id="PF09055">
    <property type="entry name" value="Sod_Ni"/>
    <property type="match status" value="1"/>
</dbReference>
<name>A0A1G2KSK1_9BACT</name>
<dbReference type="InterPro" id="IPR036502">
    <property type="entry name" value="NiSOD_sf"/>
</dbReference>
<sequence length="159" mass="18220">MNILSLLTVEAHCDIPCGIYEPTPAKIAAMTVLRMAMQISELHPPSGFPLNFDLAAMKALGNSMMRRIAVKEQHAELCKKELLILWTDFFKSEHLQKFPQLHDIFWKAAKLCSTNKQEVSEDHARELIRAVDEIAKIFYEVKGVPERYAAYQQLTENLF</sequence>
<accession>A0A1G2KSK1</accession>
<dbReference type="STRING" id="1802274.A3J58_03695"/>
<dbReference type="GO" id="GO:0016151">
    <property type="term" value="F:nickel cation binding"/>
    <property type="evidence" value="ECO:0007669"/>
    <property type="project" value="InterPro"/>
</dbReference>
<comment type="caution">
    <text evidence="1">The sequence shown here is derived from an EMBL/GenBank/DDBJ whole genome shotgun (WGS) entry which is preliminary data.</text>
</comment>
<dbReference type="AlphaFoldDB" id="A0A1G2KSK1"/>
<dbReference type="SUPFAM" id="SSF109770">
    <property type="entry name" value="Nickel-containing superoxide dismutase, NiSOD"/>
    <property type="match status" value="1"/>
</dbReference>
<reference evidence="1 2" key="1">
    <citation type="journal article" date="2016" name="Nat. Commun.">
        <title>Thousands of microbial genomes shed light on interconnected biogeochemical processes in an aquifer system.</title>
        <authorList>
            <person name="Anantharaman K."/>
            <person name="Brown C.T."/>
            <person name="Hug L.A."/>
            <person name="Sharon I."/>
            <person name="Castelle C.J."/>
            <person name="Probst A.J."/>
            <person name="Thomas B.C."/>
            <person name="Singh A."/>
            <person name="Wilkins M.J."/>
            <person name="Karaoz U."/>
            <person name="Brodie E.L."/>
            <person name="Williams K.H."/>
            <person name="Hubbard S.S."/>
            <person name="Banfield J.F."/>
        </authorList>
    </citation>
    <scope>NUCLEOTIDE SEQUENCE [LARGE SCALE GENOMIC DNA]</scope>
</reference>
<organism evidence="1 2">
    <name type="scientific">Candidatus Sungbacteria bacterium RIFCSPHIGHO2_02_FULL_52_23</name>
    <dbReference type="NCBI Taxonomy" id="1802274"/>
    <lineage>
        <taxon>Bacteria</taxon>
        <taxon>Candidatus Sungiibacteriota</taxon>
    </lineage>
</organism>